<dbReference type="EMBL" id="RZUL01000001">
    <property type="protein sequence ID" value="RVT43813.1"/>
    <property type="molecule type" value="Genomic_DNA"/>
</dbReference>
<dbReference type="Gene3D" id="2.120.10.30">
    <property type="entry name" value="TolB, C-terminal domain"/>
    <property type="match status" value="1"/>
</dbReference>
<organism evidence="2 3">
    <name type="scientific">Sphingobium algorifonticola</name>
    <dbReference type="NCBI Taxonomy" id="2008318"/>
    <lineage>
        <taxon>Bacteria</taxon>
        <taxon>Pseudomonadati</taxon>
        <taxon>Pseudomonadota</taxon>
        <taxon>Alphaproteobacteria</taxon>
        <taxon>Sphingomonadales</taxon>
        <taxon>Sphingomonadaceae</taxon>
        <taxon>Sphingobium</taxon>
    </lineage>
</organism>
<dbReference type="PANTHER" id="PTHR47572">
    <property type="entry name" value="LIPOPROTEIN-RELATED"/>
    <property type="match status" value="1"/>
</dbReference>
<dbReference type="SUPFAM" id="SSF63829">
    <property type="entry name" value="Calcium-dependent phosphotriesterase"/>
    <property type="match status" value="1"/>
</dbReference>
<proteinExistence type="predicted"/>
<sequence>MVQDISPEPWLCLGDGLAFPEGPAFGPDGRLWGVELKGGCLFATGSGGAERYTVGGAPNGLAFVDGRPVFCDAQTNAISQMEADGSITTIVEKAETTLFDGPNDLALDPHGNLLFTAPASSRTEPLGTIWCCDTNGLTRCIARDLYFPNGLAFSPDGRDLVVAETYRHRLWRGRWDSLECRWIDPRPWAHIGGPTGPDGLAFASDGRLFVAAFGMGSIKVVGTDGMILTTVPVPGARPTNVALDPAGVLGLVVTEAEHGRLLSFPGIDARPCLFGIAS</sequence>
<dbReference type="PANTHER" id="PTHR47572:SF5">
    <property type="entry name" value="BLR2277 PROTEIN"/>
    <property type="match status" value="1"/>
</dbReference>
<name>A0A437JDJ6_9SPHN</name>
<dbReference type="Pfam" id="PF08450">
    <property type="entry name" value="SGL"/>
    <property type="match status" value="1"/>
</dbReference>
<dbReference type="InterPro" id="IPR011042">
    <property type="entry name" value="6-blade_b-propeller_TolB-like"/>
</dbReference>
<feature type="domain" description="SMP-30/Gluconolactonase/LRE-like region" evidence="1">
    <location>
        <begin position="19"/>
        <end position="256"/>
    </location>
</feature>
<dbReference type="InterPro" id="IPR013658">
    <property type="entry name" value="SGL"/>
</dbReference>
<comment type="caution">
    <text evidence="2">The sequence shown here is derived from an EMBL/GenBank/DDBJ whole genome shotgun (WGS) entry which is preliminary data.</text>
</comment>
<evidence type="ECO:0000259" key="1">
    <source>
        <dbReference type="Pfam" id="PF08450"/>
    </source>
</evidence>
<dbReference type="Proteomes" id="UP000282977">
    <property type="component" value="Unassembled WGS sequence"/>
</dbReference>
<evidence type="ECO:0000313" key="3">
    <source>
        <dbReference type="Proteomes" id="UP000282977"/>
    </source>
</evidence>
<reference evidence="2 3" key="1">
    <citation type="submission" date="2019-01" db="EMBL/GenBank/DDBJ databases">
        <authorList>
            <person name="Chen W.-M."/>
        </authorList>
    </citation>
    <scope>NUCLEOTIDE SEQUENCE [LARGE SCALE GENOMIC DNA]</scope>
    <source>
        <strain evidence="2 3">TLA-22</strain>
    </source>
</reference>
<accession>A0A437JDJ6</accession>
<dbReference type="AlphaFoldDB" id="A0A437JDJ6"/>
<protein>
    <submittedName>
        <fullName evidence="2">SMP-30/gluconolactonase/LRE family protein</fullName>
    </submittedName>
</protein>
<gene>
    <name evidence="2" type="ORF">ENE74_04245</name>
</gene>
<dbReference type="OrthoDB" id="30052at2"/>
<dbReference type="InterPro" id="IPR051262">
    <property type="entry name" value="SMP-30/CGR1_Lactonase"/>
</dbReference>
<evidence type="ECO:0000313" key="2">
    <source>
        <dbReference type="EMBL" id="RVT43813.1"/>
    </source>
</evidence>
<keyword evidence="3" id="KW-1185">Reference proteome</keyword>
<dbReference type="RefSeq" id="WP_127689352.1">
    <property type="nucleotide sequence ID" value="NZ_RZUL01000001.1"/>
</dbReference>